<gene>
    <name evidence="2" type="ORF">FBZ95_104176</name>
</gene>
<dbReference type="InterPro" id="IPR043502">
    <property type="entry name" value="DNA/RNA_pol_sf"/>
</dbReference>
<dbReference type="Proteomes" id="UP000315914">
    <property type="component" value="Unassembled WGS sequence"/>
</dbReference>
<dbReference type="InterPro" id="IPR000477">
    <property type="entry name" value="RT_dom"/>
</dbReference>
<evidence type="ECO:0000259" key="1">
    <source>
        <dbReference type="PROSITE" id="PS50878"/>
    </source>
</evidence>
<protein>
    <submittedName>
        <fullName evidence="2">Reverse transcriptase (RNA-dependent DNA polymerase)</fullName>
    </submittedName>
</protein>
<organism evidence="2 3">
    <name type="scientific">Bradyrhizobium sacchari</name>
    <dbReference type="NCBI Taxonomy" id="1399419"/>
    <lineage>
        <taxon>Bacteria</taxon>
        <taxon>Pseudomonadati</taxon>
        <taxon>Pseudomonadota</taxon>
        <taxon>Alphaproteobacteria</taxon>
        <taxon>Hyphomicrobiales</taxon>
        <taxon>Nitrobacteraceae</taxon>
        <taxon>Bradyrhizobium</taxon>
    </lineage>
</organism>
<evidence type="ECO:0000313" key="3">
    <source>
        <dbReference type="Proteomes" id="UP000315914"/>
    </source>
</evidence>
<keyword evidence="2" id="KW-0808">Transferase</keyword>
<evidence type="ECO:0000313" key="2">
    <source>
        <dbReference type="EMBL" id="TWB75996.1"/>
    </source>
</evidence>
<dbReference type="EMBL" id="VITW01000004">
    <property type="protein sequence ID" value="TWB75996.1"/>
    <property type="molecule type" value="Genomic_DNA"/>
</dbReference>
<dbReference type="Pfam" id="PF00078">
    <property type="entry name" value="RVT_1"/>
    <property type="match status" value="1"/>
</dbReference>
<dbReference type="PROSITE" id="PS50878">
    <property type="entry name" value="RT_POL"/>
    <property type="match status" value="1"/>
</dbReference>
<proteinExistence type="predicted"/>
<dbReference type="GO" id="GO:0003964">
    <property type="term" value="F:RNA-directed DNA polymerase activity"/>
    <property type="evidence" value="ECO:0007669"/>
    <property type="project" value="UniProtKB-KW"/>
</dbReference>
<name>A0A560JYF4_9BRAD</name>
<keyword evidence="2" id="KW-0548">Nucleotidyltransferase</keyword>
<sequence length="538" mass="61441">MSLKDDLLRRGYLPENLPPPFHTEEIAKFFSSNPSSYLCDPKQPLRAAAYNASKRGESRRSFSAIHPITAHDLAEFLQLHAAELDKRFQNNSVSLSVPRHTPSGERALEIASHNQLEVERLARLSGYRFIAKTDISRFYHSIYTHSVSWAFHGKAAAKKTRKFDASDVFFNRLDFTLRQGQDGQTIGIPVGPDASRYVAELICTAIDDDFITRVKHDDISFIRHVDDVWIGAQSHSDVERALWLYRNCLREFELDINETKTRIYGANFRFTDAWPSDIASRLELALGSAEHRREERLRAALEFAFDMSVTSGDDGILKYAIRQLDRSDQQWDEWGTLQPFLMRAAIHFGHTLDYVVRVLVWRKLTKDDLDDERWRNIIHALLDRHGRLGNDSEVCWLIFAAEVLQTGIPEAIAHTIIKNCGALSIVAIMNSWASQSKAICEAAFDLISSESSEGPMWPVFLEWAGTGWHRHGDVQKLIQSEAIRQMSLAPVYLFDSNRLTRVFAGIEESKFGDIPRAIEYRVSSYDTEEEEDEEDDAT</sequence>
<dbReference type="SUPFAM" id="SSF56672">
    <property type="entry name" value="DNA/RNA polymerases"/>
    <property type="match status" value="1"/>
</dbReference>
<accession>A0A560JYF4</accession>
<dbReference type="STRING" id="1399419.A5906_25665"/>
<comment type="caution">
    <text evidence="2">The sequence shown here is derived from an EMBL/GenBank/DDBJ whole genome shotgun (WGS) entry which is preliminary data.</text>
</comment>
<reference evidence="2 3" key="1">
    <citation type="submission" date="2019-06" db="EMBL/GenBank/DDBJ databases">
        <title>Genomic Encyclopedia of Type Strains, Phase IV (KMG-V): Genome sequencing to study the core and pangenomes of soil and plant-associated prokaryotes.</title>
        <authorList>
            <person name="Whitman W."/>
        </authorList>
    </citation>
    <scope>NUCLEOTIDE SEQUENCE [LARGE SCALE GENOMIC DNA]</scope>
    <source>
        <strain evidence="2 3">BR 10556</strain>
    </source>
</reference>
<keyword evidence="2" id="KW-0695">RNA-directed DNA polymerase</keyword>
<dbReference type="CDD" id="cd01646">
    <property type="entry name" value="RT_Bac_retron_I"/>
    <property type="match status" value="1"/>
</dbReference>
<dbReference type="AlphaFoldDB" id="A0A560JYF4"/>
<feature type="domain" description="Reverse transcriptase" evidence="1">
    <location>
        <begin position="1"/>
        <end position="286"/>
    </location>
</feature>
<dbReference type="RefSeq" id="WP_145680183.1">
    <property type="nucleotide sequence ID" value="NZ_VITW01000004.1"/>
</dbReference>
<keyword evidence="3" id="KW-1185">Reference proteome</keyword>